<evidence type="ECO:0000313" key="6">
    <source>
        <dbReference type="EMBL" id="MEK8128712.1"/>
    </source>
</evidence>
<dbReference type="CDD" id="cd07377">
    <property type="entry name" value="WHTH_GntR"/>
    <property type="match status" value="1"/>
</dbReference>
<dbReference type="Pfam" id="PF13377">
    <property type="entry name" value="Peripla_BP_3"/>
    <property type="match status" value="1"/>
</dbReference>
<dbReference type="EMBL" id="JBBPCC010000007">
    <property type="protein sequence ID" value="MEK8128712.1"/>
    <property type="molecule type" value="Genomic_DNA"/>
</dbReference>
<keyword evidence="1" id="KW-0678">Repressor</keyword>
<comment type="caution">
    <text evidence="6">The sequence shown here is derived from an EMBL/GenBank/DDBJ whole genome shotgun (WGS) entry which is preliminary data.</text>
</comment>
<dbReference type="SUPFAM" id="SSF46785">
    <property type="entry name" value="Winged helix' DNA-binding domain"/>
    <property type="match status" value="1"/>
</dbReference>
<dbReference type="PANTHER" id="PTHR30146:SF95">
    <property type="entry name" value="RIBOSE OPERON REPRESSOR"/>
    <property type="match status" value="1"/>
</dbReference>
<dbReference type="InterPro" id="IPR036390">
    <property type="entry name" value="WH_DNA-bd_sf"/>
</dbReference>
<gene>
    <name evidence="6" type="ORF">WMW72_12430</name>
</gene>
<dbReference type="Pfam" id="PF00392">
    <property type="entry name" value="GntR"/>
    <property type="match status" value="1"/>
</dbReference>
<dbReference type="InterPro" id="IPR000524">
    <property type="entry name" value="Tscrpt_reg_HTH_GntR"/>
</dbReference>
<evidence type="ECO:0000256" key="3">
    <source>
        <dbReference type="ARBA" id="ARBA00023125"/>
    </source>
</evidence>
<organism evidence="6 7">
    <name type="scientific">Paenibacillus filicis</name>
    <dbReference type="NCBI Taxonomy" id="669464"/>
    <lineage>
        <taxon>Bacteria</taxon>
        <taxon>Bacillati</taxon>
        <taxon>Bacillota</taxon>
        <taxon>Bacilli</taxon>
        <taxon>Bacillales</taxon>
        <taxon>Paenibacillaceae</taxon>
        <taxon>Paenibacillus</taxon>
    </lineage>
</organism>
<dbReference type="CDD" id="cd06267">
    <property type="entry name" value="PBP1_LacI_sugar_binding-like"/>
    <property type="match status" value="1"/>
</dbReference>
<accession>A0ABU9DKI9</accession>
<evidence type="ECO:0000256" key="1">
    <source>
        <dbReference type="ARBA" id="ARBA00022491"/>
    </source>
</evidence>
<dbReference type="Gene3D" id="3.40.50.2300">
    <property type="match status" value="2"/>
</dbReference>
<feature type="domain" description="HTH gntR-type" evidence="5">
    <location>
        <begin position="12"/>
        <end position="80"/>
    </location>
</feature>
<dbReference type="RefSeq" id="WP_341415802.1">
    <property type="nucleotide sequence ID" value="NZ_JBBPCC010000007.1"/>
</dbReference>
<name>A0ABU9DKI9_9BACL</name>
<dbReference type="Gene3D" id="1.10.10.10">
    <property type="entry name" value="Winged helix-like DNA-binding domain superfamily/Winged helix DNA-binding domain"/>
    <property type="match status" value="1"/>
</dbReference>
<dbReference type="InterPro" id="IPR046335">
    <property type="entry name" value="LacI/GalR-like_sensor"/>
</dbReference>
<evidence type="ECO:0000313" key="7">
    <source>
        <dbReference type="Proteomes" id="UP001469365"/>
    </source>
</evidence>
<sequence>MTYSVDKHGKKQLLYVQIAGKIKSEIRSRKLKPHDPVPSEGEFASLFGVSRMTTKLALESLAKQGIVYRLARRGTFIAEGYEDAAAEHEDTVVLPDRDYVKKRRIALVVPNLDDYVARIMVSIENEARKMDCHLLVKITKDRDDESNCLQELYEDQVDGVILYPRGRKTCSEKVLRLSLLKYPLVIIDRIFREVQIDCVYHDHYQGAYRLVEYLIEQGHKEIGYLSMSFDGVTSREERYRGYLEALLDNQLPINSHNMYLHCNESYMDNLTSPNDQIVAFFEQNPALTAVMCADDYLATSCMYTAFSMKKSVPDDVSVVGFADIQLASLLPVPLTTSRQATELLGVAAFDLLAKRMEKSNEVATTIKVPTDLVERSSVRSLASVR</sequence>
<protein>
    <submittedName>
        <fullName evidence="6">GntR family transcriptional regulator</fullName>
    </submittedName>
</protein>
<keyword evidence="3" id="KW-0238">DNA-binding</keyword>
<dbReference type="InterPro" id="IPR028082">
    <property type="entry name" value="Peripla_BP_I"/>
</dbReference>
<dbReference type="PROSITE" id="PS50949">
    <property type="entry name" value="HTH_GNTR"/>
    <property type="match status" value="1"/>
</dbReference>
<keyword evidence="4" id="KW-0804">Transcription</keyword>
<dbReference type="InterPro" id="IPR036388">
    <property type="entry name" value="WH-like_DNA-bd_sf"/>
</dbReference>
<dbReference type="SMART" id="SM00345">
    <property type="entry name" value="HTH_GNTR"/>
    <property type="match status" value="1"/>
</dbReference>
<keyword evidence="7" id="KW-1185">Reference proteome</keyword>
<dbReference type="SUPFAM" id="SSF53822">
    <property type="entry name" value="Periplasmic binding protein-like I"/>
    <property type="match status" value="1"/>
</dbReference>
<dbReference type="PANTHER" id="PTHR30146">
    <property type="entry name" value="LACI-RELATED TRANSCRIPTIONAL REPRESSOR"/>
    <property type="match status" value="1"/>
</dbReference>
<evidence type="ECO:0000256" key="2">
    <source>
        <dbReference type="ARBA" id="ARBA00023015"/>
    </source>
</evidence>
<evidence type="ECO:0000259" key="5">
    <source>
        <dbReference type="PROSITE" id="PS50949"/>
    </source>
</evidence>
<reference evidence="6 7" key="1">
    <citation type="submission" date="2024-04" db="EMBL/GenBank/DDBJ databases">
        <title>draft genome sequnece of Paenibacillus filicis.</title>
        <authorList>
            <person name="Kim D.-U."/>
        </authorList>
    </citation>
    <scope>NUCLEOTIDE SEQUENCE [LARGE SCALE GENOMIC DNA]</scope>
    <source>
        <strain evidence="6 7">KACC14197</strain>
    </source>
</reference>
<proteinExistence type="predicted"/>
<evidence type="ECO:0000256" key="4">
    <source>
        <dbReference type="ARBA" id="ARBA00023163"/>
    </source>
</evidence>
<keyword evidence="2" id="KW-0805">Transcription regulation</keyword>
<dbReference type="PRINTS" id="PR00035">
    <property type="entry name" value="HTHGNTR"/>
</dbReference>
<dbReference type="Proteomes" id="UP001469365">
    <property type="component" value="Unassembled WGS sequence"/>
</dbReference>